<dbReference type="Proteomes" id="UP001362899">
    <property type="component" value="Unassembled WGS sequence"/>
</dbReference>
<organism evidence="1 2">
    <name type="scientific">Starmerella bacillaris</name>
    <name type="common">Yeast</name>
    <name type="synonym">Candida zemplinina</name>
    <dbReference type="NCBI Taxonomy" id="1247836"/>
    <lineage>
        <taxon>Eukaryota</taxon>
        <taxon>Fungi</taxon>
        <taxon>Dikarya</taxon>
        <taxon>Ascomycota</taxon>
        <taxon>Saccharomycotina</taxon>
        <taxon>Dipodascomycetes</taxon>
        <taxon>Dipodascales</taxon>
        <taxon>Trichomonascaceae</taxon>
        <taxon>Starmerella</taxon>
    </lineage>
</organism>
<protein>
    <submittedName>
        <fullName evidence="1">Uncharacterized protein</fullName>
    </submittedName>
</protein>
<name>A0AAV5RMB0_STABA</name>
<accession>A0AAV5RMB0</accession>
<reference evidence="1 2" key="1">
    <citation type="journal article" date="2023" name="Elife">
        <title>Identification of key yeast species and microbe-microbe interactions impacting larval growth of Drosophila in the wild.</title>
        <authorList>
            <person name="Mure A."/>
            <person name="Sugiura Y."/>
            <person name="Maeda R."/>
            <person name="Honda K."/>
            <person name="Sakurai N."/>
            <person name="Takahashi Y."/>
            <person name="Watada M."/>
            <person name="Katoh T."/>
            <person name="Gotoh A."/>
            <person name="Gotoh Y."/>
            <person name="Taniguchi I."/>
            <person name="Nakamura K."/>
            <person name="Hayashi T."/>
            <person name="Katayama T."/>
            <person name="Uemura T."/>
            <person name="Hattori Y."/>
        </authorList>
    </citation>
    <scope>NUCLEOTIDE SEQUENCE [LARGE SCALE GENOMIC DNA]</scope>
    <source>
        <strain evidence="1 2">SB-73</strain>
    </source>
</reference>
<evidence type="ECO:0000313" key="1">
    <source>
        <dbReference type="EMBL" id="GMM52565.1"/>
    </source>
</evidence>
<gene>
    <name evidence="1" type="ORF">DASB73_035280</name>
</gene>
<proteinExistence type="predicted"/>
<dbReference type="AlphaFoldDB" id="A0AAV5RMB0"/>
<comment type="caution">
    <text evidence="1">The sequence shown here is derived from an EMBL/GenBank/DDBJ whole genome shotgun (WGS) entry which is preliminary data.</text>
</comment>
<keyword evidence="2" id="KW-1185">Reference proteome</keyword>
<dbReference type="EMBL" id="BTGC01000008">
    <property type="protein sequence ID" value="GMM52565.1"/>
    <property type="molecule type" value="Genomic_DNA"/>
</dbReference>
<sequence>MNLSILSLLSAVLAAPVANTTLSNAYDASSSEPVVLYINNDGNVYSNVSGNVEMLGTYCCDAFLARRDDGASECTSGINGTGNFASDAVNGIQTKLKFLCHRPWRHNCDNDCDRGCHSCCENDCGCNDDCCHSSCCCDSGCCDSGCCCDDLKHCAARLWNAPCCATKALCPCNCPAAVNLAVSLAVNPAAVSPAAVNLAAVSLAAVSPAVSLATSPAMSPAATSPAAVILVMTAAASTPAALTAVVTTTAAPASFFLLATGAVVDAKSVASKIHINS</sequence>
<evidence type="ECO:0000313" key="2">
    <source>
        <dbReference type="Proteomes" id="UP001362899"/>
    </source>
</evidence>